<name>A0A3B5Y0D4_WHEAT</name>
<dbReference type="Proteomes" id="UP000019116">
    <property type="component" value="Chromosome 1A"/>
</dbReference>
<keyword evidence="5" id="KW-0833">Ubl conjugation pathway</keyword>
<accession>A0A3B5Y0D4</accession>
<feature type="domain" description="U-box" evidence="9">
    <location>
        <begin position="714"/>
        <end position="788"/>
    </location>
</feature>
<dbReference type="CDD" id="cd16655">
    <property type="entry name" value="RING-Ubox_WDSUB1-like"/>
    <property type="match status" value="1"/>
</dbReference>
<evidence type="ECO:0000256" key="4">
    <source>
        <dbReference type="ARBA" id="ARBA00022679"/>
    </source>
</evidence>
<evidence type="ECO:0000256" key="1">
    <source>
        <dbReference type="ARBA" id="ARBA00000900"/>
    </source>
</evidence>
<evidence type="ECO:0000256" key="7">
    <source>
        <dbReference type="SAM" id="MobiDB-lite"/>
    </source>
</evidence>
<dbReference type="InterPro" id="IPR014729">
    <property type="entry name" value="Rossmann-like_a/b/a_fold"/>
</dbReference>
<dbReference type="KEGG" id="taes:123132114"/>
<evidence type="ECO:0000256" key="6">
    <source>
        <dbReference type="SAM" id="Coils"/>
    </source>
</evidence>
<proteinExistence type="predicted"/>
<protein>
    <recommendedName>
        <fullName evidence="3">RING-type E3 ubiquitin transferase</fullName>
        <ecNumber evidence="3">2.3.2.27</ecNumber>
    </recommendedName>
</protein>
<dbReference type="PROSITE" id="PS50011">
    <property type="entry name" value="PROTEIN_KINASE_DOM"/>
    <property type="match status" value="1"/>
</dbReference>
<dbReference type="InterPro" id="IPR051348">
    <property type="entry name" value="U-box_ubiquitin_ligases"/>
</dbReference>
<evidence type="ECO:0000259" key="8">
    <source>
        <dbReference type="PROSITE" id="PS50011"/>
    </source>
</evidence>
<comment type="catalytic activity">
    <reaction evidence="1">
        <text>S-ubiquitinyl-[E2 ubiquitin-conjugating enzyme]-L-cysteine + [acceptor protein]-L-lysine = [E2 ubiquitin-conjugating enzyme]-L-cysteine + N(6)-ubiquitinyl-[acceptor protein]-L-lysine.</text>
        <dbReference type="EC" id="2.3.2.27"/>
    </reaction>
</comment>
<dbReference type="GO" id="GO:0061630">
    <property type="term" value="F:ubiquitin protein ligase activity"/>
    <property type="evidence" value="ECO:0007669"/>
    <property type="project" value="UniProtKB-EC"/>
</dbReference>
<feature type="domain" description="Protein kinase" evidence="8">
    <location>
        <begin position="446"/>
        <end position="694"/>
    </location>
</feature>
<dbReference type="PROSITE" id="PS51698">
    <property type="entry name" value="U_BOX"/>
    <property type="match status" value="1"/>
</dbReference>
<dbReference type="SUPFAM" id="SSF57850">
    <property type="entry name" value="RING/U-box"/>
    <property type="match status" value="1"/>
</dbReference>
<dbReference type="Gene3D" id="3.30.40.10">
    <property type="entry name" value="Zinc/RING finger domain, C3HC4 (zinc finger)"/>
    <property type="match status" value="1"/>
</dbReference>
<dbReference type="SUPFAM" id="SSF56112">
    <property type="entry name" value="Protein kinase-like (PK-like)"/>
    <property type="match status" value="1"/>
</dbReference>
<dbReference type="InterPro" id="IPR000719">
    <property type="entry name" value="Prot_kinase_dom"/>
</dbReference>
<evidence type="ECO:0000313" key="11">
    <source>
        <dbReference type="Proteomes" id="UP000019116"/>
    </source>
</evidence>
<dbReference type="GO" id="GO:0005524">
    <property type="term" value="F:ATP binding"/>
    <property type="evidence" value="ECO:0007669"/>
    <property type="project" value="InterPro"/>
</dbReference>
<dbReference type="InterPro" id="IPR013083">
    <property type="entry name" value="Znf_RING/FYVE/PHD"/>
</dbReference>
<dbReference type="SUPFAM" id="SSF52402">
    <property type="entry name" value="Adenine nucleotide alpha hydrolases-like"/>
    <property type="match status" value="1"/>
</dbReference>
<dbReference type="GeneID" id="123132114"/>
<feature type="region of interest" description="Disordered" evidence="7">
    <location>
        <begin position="1"/>
        <end position="42"/>
    </location>
</feature>
<feature type="region of interest" description="Disordered" evidence="7">
    <location>
        <begin position="296"/>
        <end position="320"/>
    </location>
</feature>
<gene>
    <name evidence="10" type="primary">LOC123132114</name>
</gene>
<dbReference type="PANTHER" id="PTHR45647:SF102">
    <property type="entry name" value="OS10G0548700 PROTEIN"/>
    <property type="match status" value="1"/>
</dbReference>
<comment type="pathway">
    <text evidence="2">Protein modification; protein ubiquitination.</text>
</comment>
<evidence type="ECO:0000313" key="10">
    <source>
        <dbReference type="EnsemblPlants" id="TraesCS1A02G208100.1"/>
    </source>
</evidence>
<reference evidence="10" key="2">
    <citation type="submission" date="2018-10" db="UniProtKB">
        <authorList>
            <consortium name="EnsemblPlants"/>
        </authorList>
    </citation>
    <scope>IDENTIFICATION</scope>
</reference>
<dbReference type="EnsemblPlants" id="TraesCS1A02G208100.1">
    <property type="protein sequence ID" value="TraesCS1A02G208100.1"/>
    <property type="gene ID" value="TraesCS1A02G208100"/>
</dbReference>
<dbReference type="OMA" id="TTICCIA"/>
<dbReference type="EC" id="2.3.2.27" evidence="3"/>
<keyword evidence="6" id="KW-0175">Coiled coil</keyword>
<dbReference type="Gene3D" id="1.10.510.10">
    <property type="entry name" value="Transferase(Phosphotransferase) domain 1"/>
    <property type="match status" value="1"/>
</dbReference>
<organism evidence="10">
    <name type="scientific">Triticum aestivum</name>
    <name type="common">Wheat</name>
    <dbReference type="NCBI Taxonomy" id="4565"/>
    <lineage>
        <taxon>Eukaryota</taxon>
        <taxon>Viridiplantae</taxon>
        <taxon>Streptophyta</taxon>
        <taxon>Embryophyta</taxon>
        <taxon>Tracheophyta</taxon>
        <taxon>Spermatophyta</taxon>
        <taxon>Magnoliopsida</taxon>
        <taxon>Liliopsida</taxon>
        <taxon>Poales</taxon>
        <taxon>Poaceae</taxon>
        <taxon>BOP clade</taxon>
        <taxon>Pooideae</taxon>
        <taxon>Triticodae</taxon>
        <taxon>Triticeae</taxon>
        <taxon>Triticinae</taxon>
        <taxon>Triticum</taxon>
    </lineage>
</organism>
<sequence length="797" mass="87789">MRNARAIPQASSMRPMPETASARSDGEPAAAAAEEEEAAGGGEETVKVFVAVPEQHKNGQLTLAWALRNLADVVPAAADVMVVVAHVHVPAQTIPVMGSKFHASKLRADLVSAYRQRERSKVDKHLEEYIRQYSTVKIKCEKLVIESEDVVKGITELVSLHGASKLVMGAAADKHFPRNPSKMLVPRSKTALEVMHKAHPSCKIWFVCREHLISIREDGTLRSPIPTPAIVPARRSPIPASSIVSARRNRYASSNNAVDSLIQRSMSEKVSPLWLPCRSAIRRTLSILSMEHVSVGSWDSNPRDSVPSSCREEAPSDSSSPFELPIDDVFVIHHNIAPCHDDQAKKTEDVPKLKEDIAKVQEDMPLSKEEVEALKRERDDAIRKLSEAGEAKGELEQRVIDLEERTSLLDSQLRLAEETRTTGPGLDFAWCSEFSLSELRQATRNFSDATKVGDGVYRGVLRNTTVAIKMLHSHSSSQFQQEVGVVSRVRHPNLVTLMGCCPEASALVFEFLPNGSLEDRLARRDDTPPLAWQARTRIIGEVCSALVFLHSCEPRPVTHGDLNPANILLDANLVSKLGDYGASRLPTMTDPGSSPCTDPELLITGELTADSDVYSFGVVVLRLVTGQPALGIARKVEEALEKGEMEALVDRSAGEWPFPQAEKLMLLGLQCAELSSRKRPARMSQVWRVVEPLAKAASMPVAPESPVHSFGESHMPSYFICPISQEVMRNPHTAADGYTYEAEAIKGWLDSGHETSPMTKMPLAHRHVTPSYALRSAIQNYMQQHQQKMPPRSVRST</sequence>
<reference evidence="10" key="1">
    <citation type="submission" date="2018-08" db="EMBL/GenBank/DDBJ databases">
        <authorList>
            <person name="Rossello M."/>
        </authorList>
    </citation>
    <scope>NUCLEOTIDE SEQUENCE [LARGE SCALE GENOMIC DNA]</scope>
    <source>
        <strain evidence="10">cv. Chinese Spring</strain>
    </source>
</reference>
<evidence type="ECO:0000256" key="5">
    <source>
        <dbReference type="ARBA" id="ARBA00022786"/>
    </source>
</evidence>
<dbReference type="Pfam" id="PF07714">
    <property type="entry name" value="PK_Tyr_Ser-Thr"/>
    <property type="match status" value="1"/>
</dbReference>
<evidence type="ECO:0000256" key="2">
    <source>
        <dbReference type="ARBA" id="ARBA00004906"/>
    </source>
</evidence>
<dbReference type="RefSeq" id="XP_044407841.1">
    <property type="nucleotide sequence ID" value="XM_044551906.1"/>
</dbReference>
<dbReference type="STRING" id="4565.A0A3B5Y0D4"/>
<dbReference type="Gramene" id="TraesCS1A03G0550900.1">
    <property type="protein sequence ID" value="TraesCS1A03G0550900.1.CDS"/>
    <property type="gene ID" value="TraesCS1A03G0550900"/>
</dbReference>
<dbReference type="Pfam" id="PF04564">
    <property type="entry name" value="U-box"/>
    <property type="match status" value="1"/>
</dbReference>
<dbReference type="PANTHER" id="PTHR45647">
    <property type="entry name" value="OS02G0152300 PROTEIN"/>
    <property type="match status" value="1"/>
</dbReference>
<dbReference type="InterPro" id="IPR001245">
    <property type="entry name" value="Ser-Thr/Tyr_kinase_cat_dom"/>
</dbReference>
<dbReference type="UniPathway" id="UPA00143"/>
<dbReference type="Gramene" id="TraesCS1A02G208100.1">
    <property type="protein sequence ID" value="TraesCS1A02G208100.1"/>
    <property type="gene ID" value="TraesCS1A02G208100"/>
</dbReference>
<dbReference type="InterPro" id="IPR011009">
    <property type="entry name" value="Kinase-like_dom_sf"/>
</dbReference>
<keyword evidence="11" id="KW-1185">Reference proteome</keyword>
<dbReference type="AlphaFoldDB" id="A0A3B5Y0D4"/>
<evidence type="ECO:0000256" key="3">
    <source>
        <dbReference type="ARBA" id="ARBA00012483"/>
    </source>
</evidence>
<feature type="coiled-coil region" evidence="6">
    <location>
        <begin position="357"/>
        <end position="405"/>
    </location>
</feature>
<keyword evidence="4" id="KW-0808">Transferase</keyword>
<dbReference type="Gene3D" id="3.40.50.620">
    <property type="entry name" value="HUPs"/>
    <property type="match status" value="1"/>
</dbReference>
<evidence type="ECO:0000259" key="9">
    <source>
        <dbReference type="PROSITE" id="PS51698"/>
    </source>
</evidence>
<dbReference type="GO" id="GO:0004672">
    <property type="term" value="F:protein kinase activity"/>
    <property type="evidence" value="ECO:0007669"/>
    <property type="project" value="InterPro"/>
</dbReference>
<dbReference type="InterPro" id="IPR003613">
    <property type="entry name" value="Ubox_domain"/>
</dbReference>
<dbReference type="SMART" id="SM00504">
    <property type="entry name" value="Ubox"/>
    <property type="match status" value="1"/>
</dbReference>
<dbReference type="Gene3D" id="3.30.200.20">
    <property type="entry name" value="Phosphorylase Kinase, domain 1"/>
    <property type="match status" value="1"/>
</dbReference>
<dbReference type="GO" id="GO:0016567">
    <property type="term" value="P:protein ubiquitination"/>
    <property type="evidence" value="ECO:0007669"/>
    <property type="project" value="UniProtKB-UniPathway"/>
</dbReference>
<dbReference type="CDD" id="cd01989">
    <property type="entry name" value="USP_STK_Ubox_N"/>
    <property type="match status" value="1"/>
</dbReference>
<dbReference type="SMR" id="A0A3B5Y0D4"/>
<dbReference type="OrthoDB" id="4062651at2759"/>